<dbReference type="InterPro" id="IPR001387">
    <property type="entry name" value="Cro/C1-type_HTH"/>
</dbReference>
<dbReference type="PROSITE" id="PS50943">
    <property type="entry name" value="HTH_CROC1"/>
    <property type="match status" value="1"/>
</dbReference>
<accession>A0AA91DIV4</accession>
<dbReference type="CDD" id="cd06529">
    <property type="entry name" value="S24_LexA-like"/>
    <property type="match status" value="1"/>
</dbReference>
<protein>
    <submittedName>
        <fullName evidence="3">XRE family transcriptional regulator</fullName>
    </submittedName>
</protein>
<evidence type="ECO:0000313" key="3">
    <source>
        <dbReference type="EMBL" id="OAK58884.1"/>
    </source>
</evidence>
<evidence type="ECO:0000313" key="4">
    <source>
        <dbReference type="Proteomes" id="UP000077852"/>
    </source>
</evidence>
<dbReference type="EMBL" id="LVHG01000077">
    <property type="protein sequence ID" value="OAK58884.1"/>
    <property type="molecule type" value="Genomic_DNA"/>
</dbReference>
<proteinExistence type="predicted"/>
<feature type="domain" description="HTH cro/C1-type" evidence="2">
    <location>
        <begin position="1"/>
        <end position="45"/>
    </location>
</feature>
<dbReference type="SUPFAM" id="SSF51306">
    <property type="entry name" value="LexA/Signal peptidase"/>
    <property type="match status" value="1"/>
</dbReference>
<dbReference type="SUPFAM" id="SSF47413">
    <property type="entry name" value="lambda repressor-like DNA-binding domains"/>
    <property type="match status" value="1"/>
</dbReference>
<dbReference type="InterPro" id="IPR015927">
    <property type="entry name" value="Peptidase_S24_S26A/B/C"/>
</dbReference>
<dbReference type="Gene3D" id="1.10.260.40">
    <property type="entry name" value="lambda repressor-like DNA-binding domains"/>
    <property type="match status" value="1"/>
</dbReference>
<organism evidence="3 4">
    <name type="scientific">Variovorax paradoxus</name>
    <dbReference type="NCBI Taxonomy" id="34073"/>
    <lineage>
        <taxon>Bacteria</taxon>
        <taxon>Pseudomonadati</taxon>
        <taxon>Pseudomonadota</taxon>
        <taxon>Betaproteobacteria</taxon>
        <taxon>Burkholderiales</taxon>
        <taxon>Comamonadaceae</taxon>
        <taxon>Variovorax</taxon>
    </lineage>
</organism>
<dbReference type="Gene3D" id="2.10.109.10">
    <property type="entry name" value="Umud Fragment, subunit A"/>
    <property type="match status" value="1"/>
</dbReference>
<dbReference type="Proteomes" id="UP000077852">
    <property type="component" value="Unassembled WGS sequence"/>
</dbReference>
<gene>
    <name evidence="3" type="ORF">A3K87_27465</name>
</gene>
<sequence length="222" mass="24959">MTQKQAEAVSGVKQSSISKIERGDTSRSMSVLALARAYRADPNWLDTGDGPAPWDEDQVRPARDRANEPPGPYRVTRTPPAGPSYNPRTPQTVPLIEWTDAARWDSREVSDQPRAERWIPCIAHHSLQTYALRMRGDSMTAPSGHLKSYPAESIIFVDTQLRTPADGERIVAKLEDTGEVTCKVYKEEDGRRWLLPLNPRHEPIRTAFTVLGTVIGKWEDED</sequence>
<feature type="compositionally biased region" description="Basic and acidic residues" evidence="1">
    <location>
        <begin position="57"/>
        <end position="67"/>
    </location>
</feature>
<dbReference type="Pfam" id="PF01381">
    <property type="entry name" value="HTH_3"/>
    <property type="match status" value="1"/>
</dbReference>
<feature type="region of interest" description="Disordered" evidence="1">
    <location>
        <begin position="1"/>
        <end position="26"/>
    </location>
</feature>
<dbReference type="AlphaFoldDB" id="A0AA91DIV4"/>
<dbReference type="CDD" id="cd00093">
    <property type="entry name" value="HTH_XRE"/>
    <property type="match status" value="1"/>
</dbReference>
<name>A0AA91DIV4_VARPD</name>
<evidence type="ECO:0000259" key="2">
    <source>
        <dbReference type="PROSITE" id="PS50943"/>
    </source>
</evidence>
<reference evidence="3 4" key="1">
    <citation type="submission" date="2016-03" db="EMBL/GenBank/DDBJ databases">
        <title>Genome sequence of Variovorax paradoxus KB5.</title>
        <authorList>
            <person name="Jeong H."/>
            <person name="Hong C.E."/>
            <person name="Jo S.H."/>
            <person name="Park J.M."/>
        </authorList>
    </citation>
    <scope>NUCLEOTIDE SEQUENCE [LARGE SCALE GENOMIC DNA]</scope>
    <source>
        <strain evidence="3 4">KB5</strain>
    </source>
</reference>
<dbReference type="InterPro" id="IPR039418">
    <property type="entry name" value="LexA-like"/>
</dbReference>
<dbReference type="InterPro" id="IPR036286">
    <property type="entry name" value="LexA/Signal_pep-like_sf"/>
</dbReference>
<evidence type="ECO:0000256" key="1">
    <source>
        <dbReference type="SAM" id="MobiDB-lite"/>
    </source>
</evidence>
<dbReference type="PANTHER" id="PTHR33516">
    <property type="entry name" value="LEXA REPRESSOR"/>
    <property type="match status" value="1"/>
</dbReference>
<dbReference type="InterPro" id="IPR010982">
    <property type="entry name" value="Lambda_DNA-bd_dom_sf"/>
</dbReference>
<dbReference type="PANTHER" id="PTHR33516:SF2">
    <property type="entry name" value="LEXA REPRESSOR-RELATED"/>
    <property type="match status" value="1"/>
</dbReference>
<dbReference type="Pfam" id="PF00717">
    <property type="entry name" value="Peptidase_S24"/>
    <property type="match status" value="1"/>
</dbReference>
<dbReference type="InterPro" id="IPR050077">
    <property type="entry name" value="LexA_repressor"/>
</dbReference>
<comment type="caution">
    <text evidence="3">The sequence shown here is derived from an EMBL/GenBank/DDBJ whole genome shotgun (WGS) entry which is preliminary data.</text>
</comment>
<dbReference type="GO" id="GO:0003677">
    <property type="term" value="F:DNA binding"/>
    <property type="evidence" value="ECO:0007669"/>
    <property type="project" value="InterPro"/>
</dbReference>
<feature type="region of interest" description="Disordered" evidence="1">
    <location>
        <begin position="42"/>
        <end position="91"/>
    </location>
</feature>